<keyword evidence="2" id="KW-1185">Reference proteome</keyword>
<protein>
    <submittedName>
        <fullName evidence="1">M23 family metallopeptidase</fullName>
        <ecNumber evidence="1">3.4.-.-</ecNumber>
    </submittedName>
</protein>
<keyword evidence="1" id="KW-0378">Hydrolase</keyword>
<name>A0ABT8F3R3_9BACT</name>
<dbReference type="EMBL" id="JAUHJS010000003">
    <property type="protein sequence ID" value="MDN4165103.1"/>
    <property type="molecule type" value="Genomic_DNA"/>
</dbReference>
<dbReference type="InterPro" id="IPR011055">
    <property type="entry name" value="Dup_hybrid_motif"/>
</dbReference>
<dbReference type="EC" id="3.4.-.-" evidence="1"/>
<dbReference type="SUPFAM" id="SSF51261">
    <property type="entry name" value="Duplicated hybrid motif"/>
    <property type="match status" value="1"/>
</dbReference>
<dbReference type="CDD" id="cd12797">
    <property type="entry name" value="M23_peptidase"/>
    <property type="match status" value="1"/>
</dbReference>
<dbReference type="GO" id="GO:0016787">
    <property type="term" value="F:hydrolase activity"/>
    <property type="evidence" value="ECO:0007669"/>
    <property type="project" value="UniProtKB-KW"/>
</dbReference>
<reference evidence="1" key="1">
    <citation type="submission" date="2023-06" db="EMBL/GenBank/DDBJ databases">
        <title>Cytophagales bacterium Strain LB-30, isolated from soil.</title>
        <authorList>
            <person name="Liu B."/>
        </authorList>
    </citation>
    <scope>NUCLEOTIDE SEQUENCE</scope>
    <source>
        <strain evidence="1">LB-30</strain>
    </source>
</reference>
<evidence type="ECO:0000313" key="2">
    <source>
        <dbReference type="Proteomes" id="UP001168552"/>
    </source>
</evidence>
<gene>
    <name evidence="1" type="ORF">QWY31_06300</name>
</gene>
<dbReference type="Proteomes" id="UP001168552">
    <property type="component" value="Unassembled WGS sequence"/>
</dbReference>
<comment type="caution">
    <text evidence="1">The sequence shown here is derived from an EMBL/GenBank/DDBJ whole genome shotgun (WGS) entry which is preliminary data.</text>
</comment>
<evidence type="ECO:0000313" key="1">
    <source>
        <dbReference type="EMBL" id="MDN4165103.1"/>
    </source>
</evidence>
<sequence length="417" mass="47458">MLLKIKSLKEGFWLYSLHSLWAVLVLLSCTDDCETGSDRVIEEFPHVYQWKHVTNEAMEKRAPTTYPSQYDWFFPIPHALFESEVYQPSSTNTIWVSPYGPRYLAGNTASFGQDLHGGFDSNKRLSDGTENFDCDEGNPAPILCFCNGTIMEFREYQNDVFIKCDEKLRYADGTEEEFFVVYRHMSEVLPAIHEVDQDDASTYIPITKGDYIGLMGSKGANNCHLHFDLRTAAGDYLHPGRLFNPSASAYYKSLKEASEDAVDIRLLGYDESTKQAFVRIAMRGNILSLSEIRVANGVIPFNLRFNFEERQQLELPFRDNPQGVDGLTVLAYPFNGYSLLIERVNSVLDGLPELYPVSTKREDSQYPLLADDSPLYNEPSLMYDIIIDNIDGVHLLTDLKISLCDFYGNCLETDMPF</sequence>
<accession>A0ABT8F3R3</accession>
<organism evidence="1 2">
    <name type="scientific">Shiella aurantiaca</name>
    <dbReference type="NCBI Taxonomy" id="3058365"/>
    <lineage>
        <taxon>Bacteria</taxon>
        <taxon>Pseudomonadati</taxon>
        <taxon>Bacteroidota</taxon>
        <taxon>Cytophagia</taxon>
        <taxon>Cytophagales</taxon>
        <taxon>Shiellaceae</taxon>
        <taxon>Shiella</taxon>
    </lineage>
</organism>
<dbReference type="Gene3D" id="2.70.70.10">
    <property type="entry name" value="Glucose Permease (Domain IIA)"/>
    <property type="match status" value="1"/>
</dbReference>
<dbReference type="PROSITE" id="PS51257">
    <property type="entry name" value="PROKAR_LIPOPROTEIN"/>
    <property type="match status" value="1"/>
</dbReference>
<dbReference type="RefSeq" id="WP_320003632.1">
    <property type="nucleotide sequence ID" value="NZ_JAUHJS010000003.1"/>
</dbReference>
<proteinExistence type="predicted"/>